<feature type="transmembrane region" description="Helical" evidence="2">
    <location>
        <begin position="138"/>
        <end position="159"/>
    </location>
</feature>
<keyword evidence="2" id="KW-1133">Transmembrane helix</keyword>
<protein>
    <submittedName>
        <fullName evidence="4">Uncharacterized protein</fullName>
    </submittedName>
</protein>
<dbReference type="AlphaFoldDB" id="A0A9X0A1B4"/>
<name>A0A9X0A1B4_9CNID</name>
<keyword evidence="3" id="KW-0732">Signal</keyword>
<keyword evidence="5" id="KW-1185">Reference proteome</keyword>
<dbReference type="OrthoDB" id="10664111at2759"/>
<evidence type="ECO:0000256" key="2">
    <source>
        <dbReference type="SAM" id="Phobius"/>
    </source>
</evidence>
<proteinExistence type="predicted"/>
<dbReference type="Proteomes" id="UP001163046">
    <property type="component" value="Unassembled WGS sequence"/>
</dbReference>
<comment type="caution">
    <text evidence="4">The sequence shown here is derived from an EMBL/GenBank/DDBJ whole genome shotgun (WGS) entry which is preliminary data.</text>
</comment>
<gene>
    <name evidence="4" type="ORF">OS493_021064</name>
</gene>
<feature type="chain" id="PRO_5040949585" evidence="3">
    <location>
        <begin position="22"/>
        <end position="256"/>
    </location>
</feature>
<evidence type="ECO:0000256" key="3">
    <source>
        <dbReference type="SAM" id="SignalP"/>
    </source>
</evidence>
<keyword evidence="2" id="KW-0472">Membrane</keyword>
<feature type="region of interest" description="Disordered" evidence="1">
    <location>
        <begin position="167"/>
        <end position="256"/>
    </location>
</feature>
<reference evidence="4" key="1">
    <citation type="submission" date="2023-01" db="EMBL/GenBank/DDBJ databases">
        <title>Genome assembly of the deep-sea coral Lophelia pertusa.</title>
        <authorList>
            <person name="Herrera S."/>
            <person name="Cordes E."/>
        </authorList>
    </citation>
    <scope>NUCLEOTIDE SEQUENCE</scope>
    <source>
        <strain evidence="4">USNM1676648</strain>
        <tissue evidence="4">Polyp</tissue>
    </source>
</reference>
<feature type="compositionally biased region" description="Pro residues" evidence="1">
    <location>
        <begin position="210"/>
        <end position="220"/>
    </location>
</feature>
<keyword evidence="2" id="KW-0812">Transmembrane</keyword>
<dbReference type="EMBL" id="MU825409">
    <property type="protein sequence ID" value="KAJ7391043.1"/>
    <property type="molecule type" value="Genomic_DNA"/>
</dbReference>
<sequence>MNIWWLSLGLSLICLNYSVHSQSCHDDLQCHRGKCCLGSCTRRRFCFCMKDTDCSYGEICFLSSFRCHPTQSLTIPTFPTWNHPTTTSTSKPLTYPDYNNCVLESDCDGSSICKDGQCVNDHRSEERVKDTSGSGRNVFIEIIIFVAIAIVISCFYFLLKRAKKRPVLSSPQQNSPTGMTREATTFQPGNAASNIGATVIEMEEGNEDSPPLPAGAPPPYSSLEFERQPNENDESEQPPPSYDEAVQSSAIPRLDQ</sequence>
<evidence type="ECO:0000313" key="5">
    <source>
        <dbReference type="Proteomes" id="UP001163046"/>
    </source>
</evidence>
<organism evidence="4 5">
    <name type="scientific">Desmophyllum pertusum</name>
    <dbReference type="NCBI Taxonomy" id="174260"/>
    <lineage>
        <taxon>Eukaryota</taxon>
        <taxon>Metazoa</taxon>
        <taxon>Cnidaria</taxon>
        <taxon>Anthozoa</taxon>
        <taxon>Hexacorallia</taxon>
        <taxon>Scleractinia</taxon>
        <taxon>Caryophylliina</taxon>
        <taxon>Caryophylliidae</taxon>
        <taxon>Desmophyllum</taxon>
    </lineage>
</organism>
<accession>A0A9X0A1B4</accession>
<evidence type="ECO:0000256" key="1">
    <source>
        <dbReference type="SAM" id="MobiDB-lite"/>
    </source>
</evidence>
<evidence type="ECO:0000313" key="4">
    <source>
        <dbReference type="EMBL" id="KAJ7391043.1"/>
    </source>
</evidence>
<feature type="compositionally biased region" description="Polar residues" evidence="1">
    <location>
        <begin position="169"/>
        <end position="196"/>
    </location>
</feature>
<feature type="signal peptide" evidence="3">
    <location>
        <begin position="1"/>
        <end position="21"/>
    </location>
</feature>